<name>A0A545W0C2_9HYPO</name>
<organism evidence="1 2">
    <name type="scientific">Cordyceps javanica</name>
    <dbReference type="NCBI Taxonomy" id="43265"/>
    <lineage>
        <taxon>Eukaryota</taxon>
        <taxon>Fungi</taxon>
        <taxon>Dikarya</taxon>
        <taxon>Ascomycota</taxon>
        <taxon>Pezizomycotina</taxon>
        <taxon>Sordariomycetes</taxon>
        <taxon>Hypocreomycetidae</taxon>
        <taxon>Hypocreales</taxon>
        <taxon>Cordycipitaceae</taxon>
        <taxon>Cordyceps</taxon>
    </lineage>
</organism>
<proteinExistence type="predicted"/>
<accession>A0A545W0C2</accession>
<evidence type="ECO:0000313" key="2">
    <source>
        <dbReference type="Proteomes" id="UP000315783"/>
    </source>
</evidence>
<keyword evidence="2" id="KW-1185">Reference proteome</keyword>
<gene>
    <name evidence="1" type="ORF">IF1G_04713</name>
</gene>
<dbReference type="AlphaFoldDB" id="A0A545W0C2"/>
<sequence>MKTSSRDKLSVWYTPASCNCVLMPRIVRIARTATTFKGRFGCGICNVSSSSSGVVFARPGDVTLEKFRLRNAVLAMTLCLETVKISYKGLSSYVEICLCRGFRFL</sequence>
<comment type="caution">
    <text evidence="1">The sequence shown here is derived from an EMBL/GenBank/DDBJ whole genome shotgun (WGS) entry which is preliminary data.</text>
</comment>
<reference evidence="1 2" key="1">
    <citation type="journal article" date="2019" name="Appl. Microbiol. Biotechnol.">
        <title>Genome sequence of Isaria javanica and comparative genome analysis insights into family S53 peptidase evolution in fungal entomopathogens.</title>
        <authorList>
            <person name="Lin R."/>
            <person name="Zhang X."/>
            <person name="Xin B."/>
            <person name="Zou M."/>
            <person name="Gao Y."/>
            <person name="Qin F."/>
            <person name="Hu Q."/>
            <person name="Xie B."/>
            <person name="Cheng X."/>
        </authorList>
    </citation>
    <scope>NUCLEOTIDE SEQUENCE [LARGE SCALE GENOMIC DNA]</scope>
    <source>
        <strain evidence="1 2">IJ1G</strain>
    </source>
</reference>
<protein>
    <submittedName>
        <fullName evidence="1">Uncharacterized protein</fullName>
    </submittedName>
</protein>
<dbReference type="EMBL" id="SPUK01000006">
    <property type="protein sequence ID" value="TQV96130.1"/>
    <property type="molecule type" value="Genomic_DNA"/>
</dbReference>
<dbReference type="Proteomes" id="UP000315783">
    <property type="component" value="Unassembled WGS sequence"/>
</dbReference>
<evidence type="ECO:0000313" key="1">
    <source>
        <dbReference type="EMBL" id="TQV96130.1"/>
    </source>
</evidence>